<evidence type="ECO:0000256" key="5">
    <source>
        <dbReference type="ARBA" id="ARBA00023136"/>
    </source>
</evidence>
<keyword evidence="12" id="KW-1185">Reference proteome</keyword>
<evidence type="ECO:0000256" key="7">
    <source>
        <dbReference type="ARBA" id="ARBA00037107"/>
    </source>
</evidence>
<reference evidence="11 12" key="1">
    <citation type="submission" date="2024-10" db="EMBL/GenBank/DDBJ databases">
        <authorList>
            <person name="Kim D."/>
        </authorList>
    </citation>
    <scope>NUCLEOTIDE SEQUENCE [LARGE SCALE GENOMIC DNA]</scope>
    <source>
        <strain evidence="11">Taebaek</strain>
    </source>
</reference>
<keyword evidence="9" id="KW-0175">Coiled coil</keyword>
<feature type="repeat" description="ANK" evidence="8">
    <location>
        <begin position="59"/>
        <end position="91"/>
    </location>
</feature>
<evidence type="ECO:0000256" key="2">
    <source>
        <dbReference type="ARBA" id="ARBA00022737"/>
    </source>
</evidence>
<dbReference type="EMBL" id="JBICCN010000319">
    <property type="protein sequence ID" value="KAL3077920.1"/>
    <property type="molecule type" value="Genomic_DNA"/>
</dbReference>
<name>A0ABD2IK28_HETSC</name>
<sequence length="495" mass="56566">MSSQNGTDSSLLDDGQWLDGHFPVHHAVFDNDVPRLGQLLKEAAAAAAESSVIDREDTHGNTAMHIGCMLGHRECVKLLLEHGASVQSGNNLGWCSFHEAISYGDRKTIRMMLIALKKQSSGQLKSRLPLLGEHFSKLADFYMETKWEFSSWIPLLSRILPSDTFKIYKKGHRLRFDFSLVDFNNNGPLPKWERGDVSLLLDILSTDGRKAVLMDNRKRVYQVLREKNQNLSDELDLLMTSDITNTHMSTKPIHFVQAKNFLNFPKWDKIDNYKAFLYHIKGMQLITMKRREHLSREDLERNKKMQLFFSSGKMPKGDDNILEDINTEIPEQDLKNSDADSSNLDDISTDDSELNLLESLEPPPRPKISWSNYLRVSDEQSHLGRPIQTKVTTKDVSGMLAMSTDFPISLNLALDILSVMEPVNPTVAKLREFCTAKLPEGFPVRVEMPIFATIQARVIFQQFRWCGEGASPAFPDAMFRIPDDYREDPKRFKRM</sequence>
<dbReference type="InterPro" id="IPR021832">
    <property type="entry name" value="ANKRD13"/>
</dbReference>
<dbReference type="Proteomes" id="UP001620645">
    <property type="component" value="Unassembled WGS sequence"/>
</dbReference>
<dbReference type="Pfam" id="PF11904">
    <property type="entry name" value="ANKRD13_C"/>
    <property type="match status" value="1"/>
</dbReference>
<dbReference type="Pfam" id="PF12796">
    <property type="entry name" value="Ank_2"/>
    <property type="match status" value="1"/>
</dbReference>
<keyword evidence="4 8" id="KW-0040">ANK repeat</keyword>
<comment type="function">
    <text evidence="7">Acts as a molecular chaperone for G protein-coupled receptors, regulating their biogenesis and exit from the ER.</text>
</comment>
<dbReference type="PROSITE" id="PS50297">
    <property type="entry name" value="ANK_REP_REGION"/>
    <property type="match status" value="1"/>
</dbReference>
<evidence type="ECO:0000256" key="6">
    <source>
        <dbReference type="ARBA" id="ARBA00023186"/>
    </source>
</evidence>
<dbReference type="Gene3D" id="1.25.40.20">
    <property type="entry name" value="Ankyrin repeat-containing domain"/>
    <property type="match status" value="1"/>
</dbReference>
<proteinExistence type="predicted"/>
<keyword evidence="3" id="KW-0256">Endoplasmic reticulum</keyword>
<evidence type="ECO:0000313" key="11">
    <source>
        <dbReference type="EMBL" id="KAL3077920.1"/>
    </source>
</evidence>
<evidence type="ECO:0000256" key="1">
    <source>
        <dbReference type="ARBA" id="ARBA00004586"/>
    </source>
</evidence>
<feature type="coiled-coil region" evidence="9">
    <location>
        <begin position="214"/>
        <end position="241"/>
    </location>
</feature>
<evidence type="ECO:0000256" key="4">
    <source>
        <dbReference type="ARBA" id="ARBA00023043"/>
    </source>
</evidence>
<dbReference type="GO" id="GO:0005789">
    <property type="term" value="C:endoplasmic reticulum membrane"/>
    <property type="evidence" value="ECO:0007669"/>
    <property type="project" value="UniProtKB-SubCell"/>
</dbReference>
<evidence type="ECO:0000256" key="9">
    <source>
        <dbReference type="SAM" id="Coils"/>
    </source>
</evidence>
<dbReference type="InterPro" id="IPR036770">
    <property type="entry name" value="Ankyrin_rpt-contain_sf"/>
</dbReference>
<comment type="caution">
    <text evidence="11">The sequence shown here is derived from an EMBL/GenBank/DDBJ whole genome shotgun (WGS) entry which is preliminary data.</text>
</comment>
<accession>A0ABD2IK28</accession>
<comment type="subcellular location">
    <subcellularLocation>
        <location evidence="1">Endoplasmic reticulum membrane</location>
    </subcellularLocation>
</comment>
<dbReference type="PANTHER" id="PTHR12447">
    <property type="entry name" value="ANKYRIN REPEAT DOMAIN-CONTAINING PROTEIN 13"/>
    <property type="match status" value="1"/>
</dbReference>
<evidence type="ECO:0000256" key="8">
    <source>
        <dbReference type="PROSITE-ProRule" id="PRU00023"/>
    </source>
</evidence>
<dbReference type="SMART" id="SM00248">
    <property type="entry name" value="ANK"/>
    <property type="match status" value="2"/>
</dbReference>
<evidence type="ECO:0000259" key="10">
    <source>
        <dbReference type="Pfam" id="PF11904"/>
    </source>
</evidence>
<keyword evidence="6" id="KW-0143">Chaperone</keyword>
<dbReference type="PROSITE" id="PS50088">
    <property type="entry name" value="ANK_REPEAT"/>
    <property type="match status" value="1"/>
</dbReference>
<dbReference type="InterPro" id="IPR055285">
    <property type="entry name" value="ANKRD13_C"/>
</dbReference>
<keyword evidence="2" id="KW-0677">Repeat</keyword>
<dbReference type="PANTHER" id="PTHR12447:SF25">
    <property type="entry name" value="ANKYRIN REPEAT DOMAIN-CONTAINING PROTEIN 13C"/>
    <property type="match status" value="1"/>
</dbReference>
<evidence type="ECO:0000313" key="12">
    <source>
        <dbReference type="Proteomes" id="UP001620645"/>
    </source>
</evidence>
<dbReference type="SUPFAM" id="SSF48403">
    <property type="entry name" value="Ankyrin repeat"/>
    <property type="match status" value="1"/>
</dbReference>
<keyword evidence="5" id="KW-0472">Membrane</keyword>
<protein>
    <recommendedName>
        <fullName evidence="10">Ankyrin repeat domain-containing protein</fullName>
    </recommendedName>
</protein>
<organism evidence="11 12">
    <name type="scientific">Heterodera schachtii</name>
    <name type="common">Sugarbeet cyst nematode worm</name>
    <name type="synonym">Tylenchus schachtii</name>
    <dbReference type="NCBI Taxonomy" id="97005"/>
    <lineage>
        <taxon>Eukaryota</taxon>
        <taxon>Metazoa</taxon>
        <taxon>Ecdysozoa</taxon>
        <taxon>Nematoda</taxon>
        <taxon>Chromadorea</taxon>
        <taxon>Rhabditida</taxon>
        <taxon>Tylenchina</taxon>
        <taxon>Tylenchomorpha</taxon>
        <taxon>Tylenchoidea</taxon>
        <taxon>Heteroderidae</taxon>
        <taxon>Heteroderinae</taxon>
        <taxon>Heterodera</taxon>
    </lineage>
</organism>
<dbReference type="InterPro" id="IPR002110">
    <property type="entry name" value="Ankyrin_rpt"/>
</dbReference>
<dbReference type="AlphaFoldDB" id="A0ABD2IK28"/>
<feature type="domain" description="Ankyrin repeat" evidence="10">
    <location>
        <begin position="175"/>
        <end position="468"/>
    </location>
</feature>
<evidence type="ECO:0000256" key="3">
    <source>
        <dbReference type="ARBA" id="ARBA00022824"/>
    </source>
</evidence>
<gene>
    <name evidence="11" type="ORF">niasHS_013449</name>
</gene>